<dbReference type="SUPFAM" id="SSF55729">
    <property type="entry name" value="Acyl-CoA N-acyltransferases (Nat)"/>
    <property type="match status" value="1"/>
</dbReference>
<dbReference type="OrthoDB" id="3216107at2"/>
<evidence type="ECO:0000313" key="2">
    <source>
        <dbReference type="EMBL" id="RAP77984.1"/>
    </source>
</evidence>
<evidence type="ECO:0000259" key="1">
    <source>
        <dbReference type="PROSITE" id="PS51186"/>
    </source>
</evidence>
<name>A0A328UC97_9BACL</name>
<dbReference type="Proteomes" id="UP000249260">
    <property type="component" value="Unassembled WGS sequence"/>
</dbReference>
<reference evidence="2 3" key="1">
    <citation type="submission" date="2018-06" db="EMBL/GenBank/DDBJ databases">
        <title>Paenibacillus montanisoli sp. nov., isolated from mountain area soil.</title>
        <authorList>
            <person name="Wu M."/>
        </authorList>
    </citation>
    <scope>NUCLEOTIDE SEQUENCE [LARGE SCALE GENOMIC DNA]</scope>
    <source>
        <strain evidence="2 3">RA17</strain>
    </source>
</reference>
<accession>A0A328UC97</accession>
<dbReference type="InterPro" id="IPR053144">
    <property type="entry name" value="Acetyltransferase_Butenolide"/>
</dbReference>
<dbReference type="InterPro" id="IPR000182">
    <property type="entry name" value="GNAT_dom"/>
</dbReference>
<dbReference type="PANTHER" id="PTHR43233">
    <property type="entry name" value="FAMILY N-ACETYLTRANSFERASE, PUTATIVE (AFU_ORTHOLOGUE AFUA_6G03350)-RELATED"/>
    <property type="match status" value="1"/>
</dbReference>
<dbReference type="Gene3D" id="3.40.630.30">
    <property type="match status" value="1"/>
</dbReference>
<dbReference type="PROSITE" id="PS51186">
    <property type="entry name" value="GNAT"/>
    <property type="match status" value="1"/>
</dbReference>
<organism evidence="2 3">
    <name type="scientific">Paenibacillus montanisoli</name>
    <dbReference type="NCBI Taxonomy" id="2081970"/>
    <lineage>
        <taxon>Bacteria</taxon>
        <taxon>Bacillati</taxon>
        <taxon>Bacillota</taxon>
        <taxon>Bacilli</taxon>
        <taxon>Bacillales</taxon>
        <taxon>Paenibacillaceae</taxon>
        <taxon>Paenibacillus</taxon>
    </lineage>
</organism>
<feature type="domain" description="N-acetyltransferase" evidence="1">
    <location>
        <begin position="3"/>
        <end position="137"/>
    </location>
</feature>
<proteinExistence type="predicted"/>
<keyword evidence="2" id="KW-0808">Transferase</keyword>
<dbReference type="RefSeq" id="WP_112881108.1">
    <property type="nucleotide sequence ID" value="NZ_QLUW01000001.1"/>
</dbReference>
<dbReference type="GO" id="GO:0016747">
    <property type="term" value="F:acyltransferase activity, transferring groups other than amino-acyl groups"/>
    <property type="evidence" value="ECO:0007669"/>
    <property type="project" value="InterPro"/>
</dbReference>
<protein>
    <submittedName>
        <fullName evidence="2">N-acetyltransferase</fullName>
    </submittedName>
</protein>
<dbReference type="AlphaFoldDB" id="A0A328UC97"/>
<sequence length="137" mass="15986">MNVTYREFEISDDRARLQMDKVQQFLQESYWAGNRPQERIEKSIEQSLVYGIYTAGIQVGFARAVTDGATMYWLCDVFIDDRYRGHGLGKKLIEVITQSEPLKDLMGLLGTRDAHGLYEQYGFVRDSERFMRKPPTY</sequence>
<evidence type="ECO:0000313" key="3">
    <source>
        <dbReference type="Proteomes" id="UP000249260"/>
    </source>
</evidence>
<dbReference type="InterPro" id="IPR016181">
    <property type="entry name" value="Acyl_CoA_acyltransferase"/>
</dbReference>
<comment type="caution">
    <text evidence="2">The sequence shown here is derived from an EMBL/GenBank/DDBJ whole genome shotgun (WGS) entry which is preliminary data.</text>
</comment>
<keyword evidence="3" id="KW-1185">Reference proteome</keyword>
<dbReference type="PANTHER" id="PTHR43233:SF1">
    <property type="entry name" value="FAMILY N-ACETYLTRANSFERASE, PUTATIVE (AFU_ORTHOLOGUE AFUA_6G03350)-RELATED"/>
    <property type="match status" value="1"/>
</dbReference>
<gene>
    <name evidence="2" type="ORF">DL346_05910</name>
</gene>
<dbReference type="CDD" id="cd04301">
    <property type="entry name" value="NAT_SF"/>
    <property type="match status" value="1"/>
</dbReference>
<dbReference type="Pfam" id="PF13508">
    <property type="entry name" value="Acetyltransf_7"/>
    <property type="match status" value="1"/>
</dbReference>
<dbReference type="EMBL" id="QLUW01000001">
    <property type="protein sequence ID" value="RAP77984.1"/>
    <property type="molecule type" value="Genomic_DNA"/>
</dbReference>